<name>A0AAV2ZIR9_9STRA</name>
<dbReference type="Proteomes" id="UP001146120">
    <property type="component" value="Unassembled WGS sequence"/>
</dbReference>
<evidence type="ECO:0000256" key="2">
    <source>
        <dbReference type="PROSITE-ProRule" id="PRU00235"/>
    </source>
</evidence>
<evidence type="ECO:0000313" key="4">
    <source>
        <dbReference type="Proteomes" id="UP001146120"/>
    </source>
</evidence>
<feature type="repeat" description="RCC1" evidence="2">
    <location>
        <begin position="114"/>
        <end position="166"/>
    </location>
</feature>
<feature type="repeat" description="RCC1" evidence="2">
    <location>
        <begin position="60"/>
        <end position="113"/>
    </location>
</feature>
<dbReference type="SUPFAM" id="SSF50985">
    <property type="entry name" value="RCC1/BLIP-II"/>
    <property type="match status" value="1"/>
</dbReference>
<gene>
    <name evidence="3" type="ORF">N0F65_012237</name>
</gene>
<feature type="repeat" description="RCC1" evidence="2">
    <location>
        <begin position="168"/>
        <end position="229"/>
    </location>
</feature>
<comment type="caution">
    <text evidence="3">The sequence shown here is derived from an EMBL/GenBank/DDBJ whole genome shotgun (WGS) entry which is preliminary data.</text>
</comment>
<dbReference type="InterPro" id="IPR051210">
    <property type="entry name" value="Ub_ligase/GEF_domain"/>
</dbReference>
<dbReference type="PANTHER" id="PTHR22870">
    <property type="entry name" value="REGULATOR OF CHROMOSOME CONDENSATION"/>
    <property type="match status" value="1"/>
</dbReference>
<evidence type="ECO:0000313" key="3">
    <source>
        <dbReference type="EMBL" id="DBA04654.1"/>
    </source>
</evidence>
<dbReference type="Gene3D" id="2.130.10.30">
    <property type="entry name" value="Regulator of chromosome condensation 1/beta-lactamase-inhibitor protein II"/>
    <property type="match status" value="1"/>
</dbReference>
<feature type="repeat" description="RCC1" evidence="2">
    <location>
        <begin position="230"/>
        <end position="289"/>
    </location>
</feature>
<proteinExistence type="predicted"/>
<dbReference type="PANTHER" id="PTHR22870:SF382">
    <property type="entry name" value="REGULATOR OF CHROMOSOME CONDENSATION (RCC1) FAMILY PROTEIN"/>
    <property type="match status" value="1"/>
</dbReference>
<protein>
    <submittedName>
        <fullName evidence="3">Uncharacterized protein</fullName>
    </submittedName>
</protein>
<evidence type="ECO:0000256" key="1">
    <source>
        <dbReference type="ARBA" id="ARBA00022737"/>
    </source>
</evidence>
<feature type="repeat" description="RCC1" evidence="2">
    <location>
        <begin position="290"/>
        <end position="334"/>
    </location>
</feature>
<dbReference type="PROSITE" id="PS50012">
    <property type="entry name" value="RCC1_3"/>
    <property type="match status" value="5"/>
</dbReference>
<dbReference type="Pfam" id="PF00415">
    <property type="entry name" value="RCC1"/>
    <property type="match status" value="4"/>
</dbReference>
<accession>A0AAV2ZIR9</accession>
<dbReference type="InterPro" id="IPR000408">
    <property type="entry name" value="Reg_chr_condens"/>
</dbReference>
<sequence>MMKRVNVLDGRNADIFGVAGGAASEALQALDVVDADGGETFSIAVIADGSVVGWGSSFHGEVLAWGSNAAGQLGIGVSSTSDVAVPAVVAMPSDVAVTSVAAGGMHSLALDSTGAVWSWGDNSYGQLGLEVDDKSRHAPSAIAVTIKSPAQSIAAGWGHSALVADNGSAVYTFGWGLYHQLGHGTTASASSPTCVDALAGLDGQCSETQTQGILQVQCGNWHTAVLTASGDVYVWGWSEAGQLGPTSRKSEPLPRVVDTSDGYFSADIPGHEAIAITCGARSTAVLCRNGDLHWWGRRRRNELEQGELELPRSSNGRVVRLAAGHSHLLLLSTPRKPQ</sequence>
<keyword evidence="1" id="KW-0677">Repeat</keyword>
<dbReference type="EMBL" id="DAKRPA010000006">
    <property type="protein sequence ID" value="DBA04654.1"/>
    <property type="molecule type" value="Genomic_DNA"/>
</dbReference>
<dbReference type="AlphaFoldDB" id="A0AAV2ZIR9"/>
<organism evidence="3 4">
    <name type="scientific">Lagenidium giganteum</name>
    <dbReference type="NCBI Taxonomy" id="4803"/>
    <lineage>
        <taxon>Eukaryota</taxon>
        <taxon>Sar</taxon>
        <taxon>Stramenopiles</taxon>
        <taxon>Oomycota</taxon>
        <taxon>Peronosporomycetes</taxon>
        <taxon>Pythiales</taxon>
        <taxon>Pythiaceae</taxon>
    </lineage>
</organism>
<reference evidence="3" key="1">
    <citation type="submission" date="2022-11" db="EMBL/GenBank/DDBJ databases">
        <authorList>
            <person name="Morgan W.R."/>
            <person name="Tartar A."/>
        </authorList>
    </citation>
    <scope>NUCLEOTIDE SEQUENCE</scope>
    <source>
        <strain evidence="3">ARSEF 373</strain>
    </source>
</reference>
<dbReference type="PRINTS" id="PR00633">
    <property type="entry name" value="RCCNDNSATION"/>
</dbReference>
<dbReference type="InterPro" id="IPR009091">
    <property type="entry name" value="RCC1/BLIP-II"/>
</dbReference>
<keyword evidence="4" id="KW-1185">Reference proteome</keyword>
<reference evidence="3" key="2">
    <citation type="journal article" date="2023" name="Microbiol Resour">
        <title>Decontamination and Annotation of the Draft Genome Sequence of the Oomycete Lagenidium giganteum ARSEF 373.</title>
        <authorList>
            <person name="Morgan W.R."/>
            <person name="Tartar A."/>
        </authorList>
    </citation>
    <scope>NUCLEOTIDE SEQUENCE</scope>
    <source>
        <strain evidence="3">ARSEF 373</strain>
    </source>
</reference>
<dbReference type="PROSITE" id="PS00626">
    <property type="entry name" value="RCC1_2"/>
    <property type="match status" value="1"/>
</dbReference>